<proteinExistence type="inferred from homology"/>
<comment type="function">
    <text evidence="1">Accessory subunit of the mitochondrial membrane respiratory chain NADH dehydrogenase (Complex I), that is believed not to be involved in catalysis. Complex I functions in the transfer of electrons from NADH to the respiratory chain. The immediate electron acceptor for the enzyme is believed to be ubiquinone.</text>
</comment>
<evidence type="ECO:0000256" key="11">
    <source>
        <dbReference type="ARBA" id="ARBA00031441"/>
    </source>
</evidence>
<dbReference type="InterPro" id="IPR036249">
    <property type="entry name" value="Thioredoxin-like_sf"/>
</dbReference>
<evidence type="ECO:0000256" key="7">
    <source>
        <dbReference type="ARBA" id="ARBA00022792"/>
    </source>
</evidence>
<dbReference type="Proteomes" id="UP000694941">
    <property type="component" value="Unplaced"/>
</dbReference>
<gene>
    <name evidence="15" type="primary">LOC106465010</name>
</gene>
<dbReference type="Gene3D" id="3.40.30.10">
    <property type="entry name" value="Glutaredoxin"/>
    <property type="match status" value="1"/>
</dbReference>
<dbReference type="GeneID" id="106465010"/>
<keyword evidence="8" id="KW-0249">Electron transport</keyword>
<keyword evidence="9" id="KW-0496">Mitochondrion</keyword>
<evidence type="ECO:0000256" key="3">
    <source>
        <dbReference type="ARBA" id="ARBA00008939"/>
    </source>
</evidence>
<organism evidence="14 15">
    <name type="scientific">Limulus polyphemus</name>
    <name type="common">Atlantic horseshoe crab</name>
    <dbReference type="NCBI Taxonomy" id="6850"/>
    <lineage>
        <taxon>Eukaryota</taxon>
        <taxon>Metazoa</taxon>
        <taxon>Ecdysozoa</taxon>
        <taxon>Arthropoda</taxon>
        <taxon>Chelicerata</taxon>
        <taxon>Merostomata</taxon>
        <taxon>Xiphosura</taxon>
        <taxon>Limulidae</taxon>
        <taxon>Limulus</taxon>
    </lineage>
</organism>
<name>A0ABM1BEZ9_LIMPO</name>
<protein>
    <recommendedName>
        <fullName evidence="4">NADH dehydrogenase [ubiquinone] 1 alpha subcomplex subunit 2</fullName>
    </recommendedName>
    <alternativeName>
        <fullName evidence="11">Complex I-B8</fullName>
    </alternativeName>
    <alternativeName>
        <fullName evidence="12">NADH-ubiquinone oxidoreductase B8 subunit</fullName>
    </alternativeName>
</protein>
<comment type="subcellular location">
    <subcellularLocation>
        <location evidence="2">Mitochondrion inner membrane</location>
        <topology evidence="2">Peripheral membrane protein</topology>
        <orientation evidence="2">Matrix side</orientation>
    </subcellularLocation>
</comment>
<dbReference type="RefSeq" id="XP_013780654.1">
    <property type="nucleotide sequence ID" value="XM_013925200.2"/>
</dbReference>
<evidence type="ECO:0000256" key="2">
    <source>
        <dbReference type="ARBA" id="ARBA00004443"/>
    </source>
</evidence>
<evidence type="ECO:0000259" key="13">
    <source>
        <dbReference type="SMART" id="SM00916"/>
    </source>
</evidence>
<reference evidence="15" key="1">
    <citation type="submission" date="2025-08" db="UniProtKB">
        <authorList>
            <consortium name="RefSeq"/>
        </authorList>
    </citation>
    <scope>IDENTIFICATION</scope>
    <source>
        <tissue evidence="15">Muscle</tissue>
    </source>
</reference>
<evidence type="ECO:0000256" key="6">
    <source>
        <dbReference type="ARBA" id="ARBA00022660"/>
    </source>
</evidence>
<keyword evidence="10" id="KW-0472">Membrane</keyword>
<evidence type="ECO:0000256" key="10">
    <source>
        <dbReference type="ARBA" id="ARBA00023136"/>
    </source>
</evidence>
<dbReference type="SMART" id="SM00916">
    <property type="entry name" value="L51_S25_CI-B8"/>
    <property type="match status" value="1"/>
</dbReference>
<evidence type="ECO:0000256" key="8">
    <source>
        <dbReference type="ARBA" id="ARBA00022982"/>
    </source>
</evidence>
<accession>A0ABM1BEZ9</accession>
<comment type="similarity">
    <text evidence="3">Belongs to the complex I NDUFA2 subunit family.</text>
</comment>
<keyword evidence="6" id="KW-0679">Respiratory chain</keyword>
<evidence type="ECO:0000256" key="5">
    <source>
        <dbReference type="ARBA" id="ARBA00022448"/>
    </source>
</evidence>
<keyword evidence="7" id="KW-0999">Mitochondrion inner membrane</keyword>
<dbReference type="PANTHER" id="PTHR12878:SF0">
    <property type="entry name" value="NADH DEHYDROGENASE [UBIQUINONE] 1 ALPHA SUBCOMPLEX SUBUNIT 2"/>
    <property type="match status" value="1"/>
</dbReference>
<dbReference type="PANTHER" id="PTHR12878">
    <property type="entry name" value="NADH-UBIQUINONE OXIDOREDUCTASE B8 SUBUNIT"/>
    <property type="match status" value="1"/>
</dbReference>
<sequence>MAGSNVLKFGAHLKELRLHLCQKSTHSKGVRDFIEKFYVPLKKNNPRFPILIRECSGVQPKIYARYEHGKETSVSLADMNDNQVFQTLEKLSTK</sequence>
<evidence type="ECO:0000313" key="14">
    <source>
        <dbReference type="Proteomes" id="UP000694941"/>
    </source>
</evidence>
<dbReference type="InterPro" id="IPR016464">
    <property type="entry name" value="NADH_Ub_cplx-1_asu_su-2"/>
</dbReference>
<evidence type="ECO:0000256" key="4">
    <source>
        <dbReference type="ARBA" id="ARBA00016394"/>
    </source>
</evidence>
<dbReference type="InterPro" id="IPR007741">
    <property type="entry name" value="Ribosomal_mL43/mS25/NADH_DH"/>
</dbReference>
<keyword evidence="14" id="KW-1185">Reference proteome</keyword>
<dbReference type="SUPFAM" id="SSF52833">
    <property type="entry name" value="Thioredoxin-like"/>
    <property type="match status" value="1"/>
</dbReference>
<keyword evidence="5" id="KW-0813">Transport</keyword>
<evidence type="ECO:0000256" key="12">
    <source>
        <dbReference type="ARBA" id="ARBA00032513"/>
    </source>
</evidence>
<evidence type="ECO:0000313" key="15">
    <source>
        <dbReference type="RefSeq" id="XP_013780654.1"/>
    </source>
</evidence>
<evidence type="ECO:0000256" key="1">
    <source>
        <dbReference type="ARBA" id="ARBA00003195"/>
    </source>
</evidence>
<dbReference type="PIRSF" id="PIRSF005822">
    <property type="entry name" value="NDUA2"/>
    <property type="match status" value="1"/>
</dbReference>
<evidence type="ECO:0000256" key="9">
    <source>
        <dbReference type="ARBA" id="ARBA00023128"/>
    </source>
</evidence>
<feature type="domain" description="Ribosomal protein/NADH dehydrogenase" evidence="13">
    <location>
        <begin position="22"/>
        <end position="94"/>
    </location>
</feature>
<dbReference type="Pfam" id="PF05047">
    <property type="entry name" value="L51_S25_CI-B8"/>
    <property type="match status" value="1"/>
</dbReference>